<dbReference type="InterPro" id="IPR029787">
    <property type="entry name" value="Nucleotide_cyclase"/>
</dbReference>
<dbReference type="PROSITE" id="PS50887">
    <property type="entry name" value="GGDEF"/>
    <property type="match status" value="1"/>
</dbReference>
<name>A0A6M4MBV0_9ALTE</name>
<feature type="transmembrane region" description="Helical" evidence="5">
    <location>
        <begin position="287"/>
        <end position="307"/>
    </location>
</feature>
<dbReference type="SUPFAM" id="SSF55073">
    <property type="entry name" value="Nucleotide cyclase"/>
    <property type="match status" value="1"/>
</dbReference>
<dbReference type="CDD" id="cd01949">
    <property type="entry name" value="GGDEF"/>
    <property type="match status" value="1"/>
</dbReference>
<proteinExistence type="predicted"/>
<keyword evidence="4" id="KW-0175">Coiled coil</keyword>
<comment type="catalytic activity">
    <reaction evidence="3">
        <text>2 GTP = 3',3'-c-di-GMP + 2 diphosphate</text>
        <dbReference type="Rhea" id="RHEA:24898"/>
        <dbReference type="ChEBI" id="CHEBI:33019"/>
        <dbReference type="ChEBI" id="CHEBI:37565"/>
        <dbReference type="ChEBI" id="CHEBI:58805"/>
        <dbReference type="EC" id="2.7.7.65"/>
    </reaction>
</comment>
<dbReference type="SMART" id="SM00267">
    <property type="entry name" value="GGDEF"/>
    <property type="match status" value="1"/>
</dbReference>
<evidence type="ECO:0000256" key="4">
    <source>
        <dbReference type="SAM" id="Coils"/>
    </source>
</evidence>
<dbReference type="PANTHER" id="PTHR45138">
    <property type="entry name" value="REGULATORY COMPONENTS OF SENSORY TRANSDUCTION SYSTEM"/>
    <property type="match status" value="1"/>
</dbReference>
<feature type="transmembrane region" description="Helical" evidence="5">
    <location>
        <begin position="256"/>
        <end position="275"/>
    </location>
</feature>
<keyword evidence="5" id="KW-0472">Membrane</keyword>
<keyword evidence="5" id="KW-0812">Transmembrane</keyword>
<accession>A0A6M4MBV0</accession>
<dbReference type="RefSeq" id="WP_075608186.1">
    <property type="nucleotide sequence ID" value="NZ_CP052766.1"/>
</dbReference>
<dbReference type="GO" id="GO:0005886">
    <property type="term" value="C:plasma membrane"/>
    <property type="evidence" value="ECO:0007669"/>
    <property type="project" value="TreeGrafter"/>
</dbReference>
<evidence type="ECO:0000256" key="2">
    <source>
        <dbReference type="ARBA" id="ARBA00012528"/>
    </source>
</evidence>
<feature type="domain" description="GGDEF" evidence="6">
    <location>
        <begin position="492"/>
        <end position="627"/>
    </location>
</feature>
<protein>
    <recommendedName>
        <fullName evidence="2">diguanylate cyclase</fullName>
        <ecNumber evidence="2">2.7.7.65</ecNumber>
    </recommendedName>
</protein>
<feature type="coiled-coil region" evidence="4">
    <location>
        <begin position="437"/>
        <end position="464"/>
    </location>
</feature>
<dbReference type="Proteomes" id="UP000219285">
    <property type="component" value="Chromosome"/>
</dbReference>
<keyword evidence="8" id="KW-1185">Reference proteome</keyword>
<sequence>MPLNAKAVRRYDIWLLTITVAVVALFLLLAQSLSPLVHQNERVQNVRYAEDTRDRWDITSKSQIAELPWQKVENPVNLGMNQVNYWFTFTVSPTPSSLGTYLLEIAYPLLDDVTVSFYSAQQDAPIATFTGGDSKTFSARHILHPSLLFSAPASNEPLTVVIKAKTSGSLKLPIRLWEEKEFIEYTALHNVLMGLFFGFLVAMGISNLFIFLTTHKHTFLVYAGYVFSLTLTLASINGLAYAHLWPDQIWFQERAVAVFANAGIMFAVIFSHGLLEVGKHSPLMGRVLKLFSWLFFGNILICLLLPYAYLIKLFLLLLGVVVLITFSLGIWLAIKGIVIARYYSFAWAILLFSGFTVSLDYLGVVILPVPSNYLLMLGAVVETLLLALVLAISYSHNREAMFDAKESALAQEKAALLAKQDLLAVQQKYQDKLEYQVQERTLELEVALRELSQANQELENLNTIDSLTGIRNRRYFDKRLVAEGRRSRREQTPLSVAMIDVDYFKTINDTYGHAAGDACICHVANQLVNMLRRSADDVCRYGGEEFGIILPNTDVEGAKGVLEQMREQIARTPVEIDDKAIYLAISAGVSTTVVAREDHELALLKHADAMLYGAKDAGRNRVFAEELPG</sequence>
<dbReference type="Pfam" id="PF07696">
    <property type="entry name" value="7TMR-DISMED2"/>
    <property type="match status" value="1"/>
</dbReference>
<feature type="transmembrane region" description="Helical" evidence="5">
    <location>
        <begin position="219"/>
        <end position="244"/>
    </location>
</feature>
<dbReference type="GO" id="GO:0052621">
    <property type="term" value="F:diguanylate cyclase activity"/>
    <property type="evidence" value="ECO:0007669"/>
    <property type="project" value="UniProtKB-EC"/>
</dbReference>
<dbReference type="Pfam" id="PF00990">
    <property type="entry name" value="GGDEF"/>
    <property type="match status" value="1"/>
</dbReference>
<dbReference type="PANTHER" id="PTHR45138:SF9">
    <property type="entry name" value="DIGUANYLATE CYCLASE DGCM-RELATED"/>
    <property type="match status" value="1"/>
</dbReference>
<reference evidence="8" key="1">
    <citation type="submission" date="2014-12" db="EMBL/GenBank/DDBJ databases">
        <title>Complete genome sequence of a multi-drug resistant Klebsiella pneumoniae.</title>
        <authorList>
            <person name="Hua X."/>
            <person name="Chen Q."/>
            <person name="Li X."/>
            <person name="Feng Y."/>
            <person name="Ruan Z."/>
            <person name="Yu Y."/>
        </authorList>
    </citation>
    <scope>NUCLEOTIDE SEQUENCE [LARGE SCALE GENOMIC DNA]</scope>
    <source>
        <strain evidence="8">5.12</strain>
    </source>
</reference>
<dbReference type="InterPro" id="IPR011622">
    <property type="entry name" value="7TMR_DISM_rcpt_extracell_dom2"/>
</dbReference>
<feature type="transmembrane region" description="Helical" evidence="5">
    <location>
        <begin position="373"/>
        <end position="392"/>
    </location>
</feature>
<keyword evidence="5" id="KW-1133">Transmembrane helix</keyword>
<dbReference type="InterPro" id="IPR050469">
    <property type="entry name" value="Diguanylate_Cyclase"/>
</dbReference>
<evidence type="ECO:0000313" key="8">
    <source>
        <dbReference type="Proteomes" id="UP000219285"/>
    </source>
</evidence>
<dbReference type="InterPro" id="IPR043128">
    <property type="entry name" value="Rev_trsase/Diguanyl_cyclase"/>
</dbReference>
<evidence type="ECO:0000259" key="6">
    <source>
        <dbReference type="PROSITE" id="PS50887"/>
    </source>
</evidence>
<dbReference type="AlphaFoldDB" id="A0A6M4MBV0"/>
<feature type="transmembrane region" description="Helical" evidence="5">
    <location>
        <begin position="191"/>
        <end position="212"/>
    </location>
</feature>
<feature type="transmembrane region" description="Helical" evidence="5">
    <location>
        <begin position="345"/>
        <end position="367"/>
    </location>
</feature>
<evidence type="ECO:0000256" key="1">
    <source>
        <dbReference type="ARBA" id="ARBA00001946"/>
    </source>
</evidence>
<dbReference type="EMBL" id="CP052766">
    <property type="protein sequence ID" value="QJR80507.1"/>
    <property type="molecule type" value="Genomic_DNA"/>
</dbReference>
<dbReference type="Gene3D" id="2.60.40.2380">
    <property type="match status" value="1"/>
</dbReference>
<dbReference type="EC" id="2.7.7.65" evidence="2"/>
<dbReference type="NCBIfam" id="TIGR00254">
    <property type="entry name" value="GGDEF"/>
    <property type="match status" value="1"/>
</dbReference>
<dbReference type="Gene3D" id="3.30.70.270">
    <property type="match status" value="1"/>
</dbReference>
<evidence type="ECO:0000256" key="3">
    <source>
        <dbReference type="ARBA" id="ARBA00034247"/>
    </source>
</evidence>
<dbReference type="InterPro" id="IPR000160">
    <property type="entry name" value="GGDEF_dom"/>
</dbReference>
<dbReference type="OrthoDB" id="5289013at2"/>
<dbReference type="Pfam" id="PF07695">
    <property type="entry name" value="7TMR-DISM_7TM"/>
    <property type="match status" value="1"/>
</dbReference>
<reference evidence="7 8" key="2">
    <citation type="submission" date="2020-04" db="EMBL/GenBank/DDBJ databases">
        <title>Complete genome sequence of Alteromonas pelagimontana 5.12T.</title>
        <authorList>
            <person name="Sinha R.K."/>
            <person name="Krishnan K.P."/>
            <person name="Kurian J.P."/>
        </authorList>
    </citation>
    <scope>NUCLEOTIDE SEQUENCE [LARGE SCALE GENOMIC DNA]</scope>
    <source>
        <strain evidence="7 8">5.12</strain>
    </source>
</reference>
<evidence type="ECO:0000313" key="7">
    <source>
        <dbReference type="EMBL" id="QJR80507.1"/>
    </source>
</evidence>
<gene>
    <name evidence="7" type="ORF">CA267_006820</name>
</gene>
<organism evidence="7 8">
    <name type="scientific">Alteromonas pelagimontana</name>
    <dbReference type="NCBI Taxonomy" id="1858656"/>
    <lineage>
        <taxon>Bacteria</taxon>
        <taxon>Pseudomonadati</taxon>
        <taxon>Pseudomonadota</taxon>
        <taxon>Gammaproteobacteria</taxon>
        <taxon>Alteromonadales</taxon>
        <taxon>Alteromonadaceae</taxon>
        <taxon>Alteromonas/Salinimonas group</taxon>
        <taxon>Alteromonas</taxon>
    </lineage>
</organism>
<evidence type="ECO:0000256" key="5">
    <source>
        <dbReference type="SAM" id="Phobius"/>
    </source>
</evidence>
<dbReference type="KEGG" id="apel:CA267_006820"/>
<dbReference type="GO" id="GO:1902201">
    <property type="term" value="P:negative regulation of bacterial-type flagellum-dependent cell motility"/>
    <property type="evidence" value="ECO:0007669"/>
    <property type="project" value="TreeGrafter"/>
</dbReference>
<dbReference type="InterPro" id="IPR011623">
    <property type="entry name" value="7TMR_DISM_rcpt_extracell_dom1"/>
</dbReference>
<dbReference type="FunFam" id="3.30.70.270:FF:000001">
    <property type="entry name" value="Diguanylate cyclase domain protein"/>
    <property type="match status" value="1"/>
</dbReference>
<feature type="transmembrane region" description="Helical" evidence="5">
    <location>
        <begin position="313"/>
        <end position="333"/>
    </location>
</feature>
<dbReference type="GO" id="GO:0043709">
    <property type="term" value="P:cell adhesion involved in single-species biofilm formation"/>
    <property type="evidence" value="ECO:0007669"/>
    <property type="project" value="TreeGrafter"/>
</dbReference>
<comment type="cofactor">
    <cofactor evidence="1">
        <name>Mg(2+)</name>
        <dbReference type="ChEBI" id="CHEBI:18420"/>
    </cofactor>
</comment>